<feature type="compositionally biased region" description="Basic and acidic residues" evidence="6">
    <location>
        <begin position="412"/>
        <end position="421"/>
    </location>
</feature>
<evidence type="ECO:0000313" key="9">
    <source>
        <dbReference type="Proteomes" id="UP000604825"/>
    </source>
</evidence>
<dbReference type="SUPFAM" id="SSF54171">
    <property type="entry name" value="DNA-binding domain"/>
    <property type="match status" value="3"/>
</dbReference>
<gene>
    <name evidence="8" type="ORF">NCGR_LOCUS47406</name>
</gene>
<keyword evidence="3" id="KW-0238">DNA-binding</keyword>
<feature type="compositionally biased region" description="Basic residues" evidence="6">
    <location>
        <begin position="340"/>
        <end position="350"/>
    </location>
</feature>
<feature type="domain" description="MBD" evidence="7">
    <location>
        <begin position="50"/>
        <end position="115"/>
    </location>
</feature>
<comment type="subcellular location">
    <subcellularLocation>
        <location evidence="1">Nucleus</location>
    </subcellularLocation>
</comment>
<feature type="compositionally biased region" description="Polar residues" evidence="6">
    <location>
        <begin position="299"/>
        <end position="317"/>
    </location>
</feature>
<dbReference type="InterPro" id="IPR016177">
    <property type="entry name" value="DNA-bd_dom_sf"/>
</dbReference>
<feature type="compositionally biased region" description="Basic and acidic residues" evidence="6">
    <location>
        <begin position="357"/>
        <end position="375"/>
    </location>
</feature>
<evidence type="ECO:0000259" key="7">
    <source>
        <dbReference type="PROSITE" id="PS50982"/>
    </source>
</evidence>
<evidence type="ECO:0000256" key="6">
    <source>
        <dbReference type="SAM" id="MobiDB-lite"/>
    </source>
</evidence>
<dbReference type="PANTHER" id="PTHR34067">
    <property type="entry name" value="OS04G0193200 PROTEIN"/>
    <property type="match status" value="1"/>
</dbReference>
<protein>
    <recommendedName>
        <fullName evidence="7">MBD domain-containing protein</fullName>
    </recommendedName>
</protein>
<evidence type="ECO:0000256" key="4">
    <source>
        <dbReference type="ARBA" id="ARBA00023163"/>
    </source>
</evidence>
<feature type="compositionally biased region" description="Polar residues" evidence="6">
    <location>
        <begin position="397"/>
        <end position="411"/>
    </location>
</feature>
<dbReference type="OrthoDB" id="10072024at2759"/>
<evidence type="ECO:0000256" key="3">
    <source>
        <dbReference type="ARBA" id="ARBA00023125"/>
    </source>
</evidence>
<evidence type="ECO:0000256" key="2">
    <source>
        <dbReference type="ARBA" id="ARBA00023015"/>
    </source>
</evidence>
<evidence type="ECO:0000256" key="1">
    <source>
        <dbReference type="ARBA" id="ARBA00004123"/>
    </source>
</evidence>
<feature type="region of interest" description="Disordered" evidence="6">
    <location>
        <begin position="397"/>
        <end position="421"/>
    </location>
</feature>
<dbReference type="Gene3D" id="3.30.890.10">
    <property type="entry name" value="Methyl-cpg-binding Protein 2, Chain A"/>
    <property type="match status" value="3"/>
</dbReference>
<dbReference type="PROSITE" id="PS50982">
    <property type="entry name" value="MBD"/>
    <property type="match status" value="3"/>
</dbReference>
<feature type="domain" description="MBD" evidence="7">
    <location>
        <begin position="116"/>
        <end position="188"/>
    </location>
</feature>
<feature type="domain" description="MBD" evidence="7">
    <location>
        <begin position="190"/>
        <end position="271"/>
    </location>
</feature>
<keyword evidence="5" id="KW-0539">Nucleus</keyword>
<accession>A0A811R343</accession>
<name>A0A811R343_9POAL</name>
<comment type="caution">
    <text evidence="8">The sequence shown here is derived from an EMBL/GenBank/DDBJ whole genome shotgun (WGS) entry which is preliminary data.</text>
</comment>
<keyword evidence="4" id="KW-0804">Transcription</keyword>
<proteinExistence type="predicted"/>
<reference evidence="8" key="1">
    <citation type="submission" date="2020-10" db="EMBL/GenBank/DDBJ databases">
        <authorList>
            <person name="Han B."/>
            <person name="Lu T."/>
            <person name="Zhao Q."/>
            <person name="Huang X."/>
            <person name="Zhao Y."/>
        </authorList>
    </citation>
    <scope>NUCLEOTIDE SEQUENCE</scope>
</reference>
<dbReference type="AlphaFoldDB" id="A0A811R343"/>
<feature type="region of interest" description="Disordered" evidence="6">
    <location>
        <begin position="299"/>
        <end position="381"/>
    </location>
</feature>
<dbReference type="PANTHER" id="PTHR34067:SF9">
    <property type="entry name" value="OS04G0266400 PROTEIN"/>
    <property type="match status" value="1"/>
</dbReference>
<evidence type="ECO:0000256" key="5">
    <source>
        <dbReference type="ARBA" id="ARBA00023242"/>
    </source>
</evidence>
<dbReference type="GO" id="GO:0005634">
    <property type="term" value="C:nucleus"/>
    <property type="evidence" value="ECO:0007669"/>
    <property type="project" value="UniProtKB-SubCell"/>
</dbReference>
<sequence length="469" mass="53571">MFFWFHHRENNGLVISNDNTLKQTVEVEKQERQGKEVLVVEELDELNEDSGSLDEPPGWLPDGWIMEVCQEDNGSIYQYYTSPMSGYTFTSKMETLHYLFSGVEERMLELHAGAEDNELHESHTWLPREWVIEVRAGGKKMDKMYKFYVNLPTGKRFLSKAEVLHFVNKGMVSTCDMDVLCDTSTDDNILAHVEFNPDGLPDGWVKEMIFRKCNDGIRKDPYYTDPVSHRVFRTLKSALSYLGTGEISKHSYLPRRNVIDMYSFDKCADLPKRMLKRLKAEGQTKKKFMRALVLDKELSNGQTSNQSEGAIGLTQSDPEGDKFGSVEATCEKGISSETMKRRRGRPKKILKQTNDSISDRDKGSHKEHIEAKDDVDISGGKDLTNVKISERTETQNSTMIIKEVNNNTAEKNLSKTEGDKSDLLTSMGLHKQENGRLTEVSEKATFSTVHKFYKRRSCNQTLGSRKKIN</sequence>
<keyword evidence="9" id="KW-1185">Reference proteome</keyword>
<dbReference type="EMBL" id="CAJGYO010000012">
    <property type="protein sequence ID" value="CAD6264101.1"/>
    <property type="molecule type" value="Genomic_DNA"/>
</dbReference>
<dbReference type="GO" id="GO:0003677">
    <property type="term" value="F:DNA binding"/>
    <property type="evidence" value="ECO:0007669"/>
    <property type="project" value="UniProtKB-KW"/>
</dbReference>
<keyword evidence="2" id="KW-0805">Transcription regulation</keyword>
<dbReference type="Proteomes" id="UP000604825">
    <property type="component" value="Unassembled WGS sequence"/>
</dbReference>
<organism evidence="8 9">
    <name type="scientific">Miscanthus lutarioriparius</name>
    <dbReference type="NCBI Taxonomy" id="422564"/>
    <lineage>
        <taxon>Eukaryota</taxon>
        <taxon>Viridiplantae</taxon>
        <taxon>Streptophyta</taxon>
        <taxon>Embryophyta</taxon>
        <taxon>Tracheophyta</taxon>
        <taxon>Spermatophyta</taxon>
        <taxon>Magnoliopsida</taxon>
        <taxon>Liliopsida</taxon>
        <taxon>Poales</taxon>
        <taxon>Poaceae</taxon>
        <taxon>PACMAD clade</taxon>
        <taxon>Panicoideae</taxon>
        <taxon>Andropogonodae</taxon>
        <taxon>Andropogoneae</taxon>
        <taxon>Saccharinae</taxon>
        <taxon>Miscanthus</taxon>
    </lineage>
</organism>
<evidence type="ECO:0000313" key="8">
    <source>
        <dbReference type="EMBL" id="CAD6264101.1"/>
    </source>
</evidence>
<dbReference type="InterPro" id="IPR001739">
    <property type="entry name" value="Methyl_CpG_DNA-bd"/>
</dbReference>
<dbReference type="InterPro" id="IPR038945">
    <property type="entry name" value="MBD13-like"/>
</dbReference>